<dbReference type="KEGG" id="taer:GT409_15670"/>
<organism evidence="9 10">
    <name type="scientific">Tichowtungia aerotolerans</name>
    <dbReference type="NCBI Taxonomy" id="2697043"/>
    <lineage>
        <taxon>Bacteria</taxon>
        <taxon>Pseudomonadati</taxon>
        <taxon>Kiritimatiellota</taxon>
        <taxon>Tichowtungiia</taxon>
        <taxon>Tichowtungiales</taxon>
        <taxon>Tichowtungiaceae</taxon>
        <taxon>Tichowtungia</taxon>
    </lineage>
</organism>
<dbReference type="InterPro" id="IPR027417">
    <property type="entry name" value="P-loop_NTPase"/>
</dbReference>
<keyword evidence="1" id="KW-0004">4Fe-4S</keyword>
<dbReference type="Proteomes" id="UP000464954">
    <property type="component" value="Chromosome"/>
</dbReference>
<keyword evidence="5" id="KW-0067">ATP-binding</keyword>
<evidence type="ECO:0000256" key="5">
    <source>
        <dbReference type="ARBA" id="ARBA00022840"/>
    </source>
</evidence>
<evidence type="ECO:0000256" key="3">
    <source>
        <dbReference type="ARBA" id="ARBA00022763"/>
    </source>
</evidence>
<gene>
    <name evidence="9" type="ORF">GT409_15670</name>
</gene>
<evidence type="ECO:0000313" key="10">
    <source>
        <dbReference type="Proteomes" id="UP000464954"/>
    </source>
</evidence>
<dbReference type="InterPro" id="IPR006555">
    <property type="entry name" value="ATP-dep_Helicase_C"/>
</dbReference>
<dbReference type="SMART" id="SM00488">
    <property type="entry name" value="DEXDc2"/>
    <property type="match status" value="1"/>
</dbReference>
<dbReference type="InterPro" id="IPR006554">
    <property type="entry name" value="Helicase-like_DEXD_c2"/>
</dbReference>
<keyword evidence="6" id="KW-0234">DNA repair</keyword>
<dbReference type="Pfam" id="PF13307">
    <property type="entry name" value="Helicase_C_2"/>
    <property type="match status" value="1"/>
</dbReference>
<dbReference type="GO" id="GO:0016818">
    <property type="term" value="F:hydrolase activity, acting on acid anhydrides, in phosphorus-containing anhydrides"/>
    <property type="evidence" value="ECO:0007669"/>
    <property type="project" value="InterPro"/>
</dbReference>
<dbReference type="AlphaFoldDB" id="A0A6P1MFM6"/>
<evidence type="ECO:0000256" key="4">
    <source>
        <dbReference type="ARBA" id="ARBA00022801"/>
    </source>
</evidence>
<keyword evidence="1" id="KW-0411">Iron-sulfur</keyword>
<evidence type="ECO:0000256" key="1">
    <source>
        <dbReference type="ARBA" id="ARBA00022485"/>
    </source>
</evidence>
<keyword evidence="1" id="KW-0408">Iron</keyword>
<proteinExistence type="inferred from homology"/>
<reference evidence="9 10" key="1">
    <citation type="submission" date="2020-01" db="EMBL/GenBank/DDBJ databases">
        <title>Ponticoccus aerotolerans gen. nov., sp. nov., an anaerobic bacterium and proposal of Ponticoccusceae fam. nov., Ponticoccusles ord. nov. and Ponticoccuse classis nov. in the phylum Kiritimatiellaeota.</title>
        <authorList>
            <person name="Zhou L.Y."/>
            <person name="Du Z.J."/>
        </authorList>
    </citation>
    <scope>NUCLEOTIDE SEQUENCE [LARGE SCALE GENOMIC DNA]</scope>
    <source>
        <strain evidence="9 10">S-5007</strain>
    </source>
</reference>
<dbReference type="InterPro" id="IPR014013">
    <property type="entry name" value="Helic_SF1/SF2_ATP-bd_DinG/Rad3"/>
</dbReference>
<dbReference type="Gene3D" id="3.40.50.300">
    <property type="entry name" value="P-loop containing nucleotide triphosphate hydrolases"/>
    <property type="match status" value="2"/>
</dbReference>
<dbReference type="GO" id="GO:0051539">
    <property type="term" value="F:4 iron, 4 sulfur cluster binding"/>
    <property type="evidence" value="ECO:0007669"/>
    <property type="project" value="UniProtKB-KW"/>
</dbReference>
<keyword evidence="1" id="KW-0479">Metal-binding</keyword>
<dbReference type="GO" id="GO:0005524">
    <property type="term" value="F:ATP binding"/>
    <property type="evidence" value="ECO:0007669"/>
    <property type="project" value="UniProtKB-KW"/>
</dbReference>
<keyword evidence="10" id="KW-1185">Reference proteome</keyword>
<dbReference type="SUPFAM" id="SSF52540">
    <property type="entry name" value="P-loop containing nucleoside triphosphate hydrolases"/>
    <property type="match status" value="2"/>
</dbReference>
<feature type="domain" description="Helicase ATP-binding" evidence="8">
    <location>
        <begin position="27"/>
        <end position="311"/>
    </location>
</feature>
<dbReference type="PANTHER" id="PTHR11472:SF34">
    <property type="entry name" value="REGULATOR OF TELOMERE ELONGATION HELICASE 1"/>
    <property type="match status" value="1"/>
</dbReference>
<comment type="similarity">
    <text evidence="7">Belongs to the helicase family. DinG subfamily.</text>
</comment>
<dbReference type="RefSeq" id="WP_160629990.1">
    <property type="nucleotide sequence ID" value="NZ_CP047593.1"/>
</dbReference>
<dbReference type="EMBL" id="CP047593">
    <property type="protein sequence ID" value="QHI70818.1"/>
    <property type="molecule type" value="Genomic_DNA"/>
</dbReference>
<accession>A0A6P1MFM6</accession>
<dbReference type="InterPro" id="IPR014001">
    <property type="entry name" value="Helicase_ATP-bd"/>
</dbReference>
<sequence>MIRPLEHPETVLASDRFFAPGGALELAHENSDFPFEVRPQQQQMARAVAEAVANSCHLAVEAGTGVGKSFAYLVPLMLTALSRNERAVVATYTITLQEQLMEKDIPFLRKALGIDFKARLVKGRSNYLCLRRLARARSMSGDLFDPSKEFEVDRIRAWADTAEEGSRQELDPQPSADVWSAVSVEQGNCLGKKCPDYKRCFLMKAREGLHEANLLIVNHHLFFSELAVRAEGGAFLPDYGMVVFDEAHQMEDVAASHMGLRISRYAVEHWLRRLFTSDNRKGLFAVLRDGQGADITNRLWEESGRFFKTMRTRYKLAAGRSTVRLREPPDVETRLPELLSEMELHLNRVLRDMEDENLKAEFKSVRMKGKFFAEALNCYLKQSEKRHVYWAGLEGRVRSQTVLYSAPVDISSLLRDLLFEEVPSVVMTSATLAVGDSLEWFRGRIGADHCDELKVGSPFNYSEQMRVVIPQGMPDPSMNPAFEQAVIQVLPQLIAQNGGKAFVLFTNTSLMRRVADAVRETLEMDGYDLLVQGTGLPPNMMIRKFQSHGSAVLFGVDRFWMGVDVRGDALSNVIIVRLPFAVPDQPLIEARLEQIKASGGDPFKDYSLPSAVIKFRQGIGRLIRTSSDEGRVIILDPRITTKWYGRLFMKALPDCFIESEPLDEW</sequence>
<dbReference type="GO" id="GO:0003676">
    <property type="term" value="F:nucleic acid binding"/>
    <property type="evidence" value="ECO:0007669"/>
    <property type="project" value="InterPro"/>
</dbReference>
<evidence type="ECO:0000256" key="7">
    <source>
        <dbReference type="ARBA" id="ARBA00038058"/>
    </source>
</evidence>
<evidence type="ECO:0000313" key="9">
    <source>
        <dbReference type="EMBL" id="QHI70818.1"/>
    </source>
</evidence>
<keyword evidence="3" id="KW-0227">DNA damage</keyword>
<evidence type="ECO:0000259" key="8">
    <source>
        <dbReference type="PROSITE" id="PS51193"/>
    </source>
</evidence>
<dbReference type="SMART" id="SM00491">
    <property type="entry name" value="HELICc2"/>
    <property type="match status" value="1"/>
</dbReference>
<evidence type="ECO:0000256" key="2">
    <source>
        <dbReference type="ARBA" id="ARBA00022741"/>
    </source>
</evidence>
<evidence type="ECO:0000256" key="6">
    <source>
        <dbReference type="ARBA" id="ARBA00023204"/>
    </source>
</evidence>
<protein>
    <recommendedName>
        <fullName evidence="8">Helicase ATP-binding domain-containing protein</fullName>
    </recommendedName>
</protein>
<dbReference type="PANTHER" id="PTHR11472">
    <property type="entry name" value="DNA REPAIR DEAD HELICASE RAD3/XP-D SUBFAMILY MEMBER"/>
    <property type="match status" value="1"/>
</dbReference>
<name>A0A6P1MFM6_9BACT</name>
<dbReference type="PROSITE" id="PS51193">
    <property type="entry name" value="HELICASE_ATP_BIND_2"/>
    <property type="match status" value="1"/>
</dbReference>
<dbReference type="InterPro" id="IPR045028">
    <property type="entry name" value="DinG/Rad3-like"/>
</dbReference>
<dbReference type="GO" id="GO:0006281">
    <property type="term" value="P:DNA repair"/>
    <property type="evidence" value="ECO:0007669"/>
    <property type="project" value="UniProtKB-KW"/>
</dbReference>
<keyword evidence="4" id="KW-0378">Hydrolase</keyword>
<keyword evidence="2" id="KW-0547">Nucleotide-binding</keyword>
<dbReference type="GO" id="GO:0003678">
    <property type="term" value="F:DNA helicase activity"/>
    <property type="evidence" value="ECO:0007669"/>
    <property type="project" value="InterPro"/>
</dbReference>
<dbReference type="SMART" id="SM00487">
    <property type="entry name" value="DEXDc"/>
    <property type="match status" value="1"/>
</dbReference>